<keyword evidence="4" id="KW-1185">Reference proteome</keyword>
<feature type="transmembrane region" description="Helical" evidence="1">
    <location>
        <begin position="63"/>
        <end position="83"/>
    </location>
</feature>
<protein>
    <submittedName>
        <fullName evidence="3">PH domain-containing protein</fullName>
    </submittedName>
</protein>
<dbReference type="AlphaFoldDB" id="A0A5M8FQ30"/>
<feature type="transmembrane region" description="Helical" evidence="1">
    <location>
        <begin position="21"/>
        <end position="43"/>
    </location>
</feature>
<proteinExistence type="predicted"/>
<keyword evidence="1" id="KW-0812">Transmembrane</keyword>
<name>A0A5M8FQ30_9GAMM</name>
<evidence type="ECO:0000259" key="2">
    <source>
        <dbReference type="Pfam" id="PF03703"/>
    </source>
</evidence>
<keyword evidence="1" id="KW-1133">Transmembrane helix</keyword>
<dbReference type="PANTHER" id="PTHR37938">
    <property type="entry name" value="BLL0215 PROTEIN"/>
    <property type="match status" value="1"/>
</dbReference>
<dbReference type="PANTHER" id="PTHR37938:SF1">
    <property type="entry name" value="BLL0215 PROTEIN"/>
    <property type="match status" value="1"/>
</dbReference>
<reference evidence="3 4" key="1">
    <citation type="submission" date="2019-09" db="EMBL/GenBank/DDBJ databases">
        <title>Whole-genome sequence of the purple sulfur bacterium Thiohalocapsa marina DSM 19078.</title>
        <authorList>
            <person name="Kyndt J.A."/>
            <person name="Meyer T.E."/>
        </authorList>
    </citation>
    <scope>NUCLEOTIDE SEQUENCE [LARGE SCALE GENOMIC DNA]</scope>
    <source>
        <strain evidence="3 4">DSM 19078</strain>
    </source>
</reference>
<comment type="caution">
    <text evidence="3">The sequence shown here is derived from an EMBL/GenBank/DDBJ whole genome shotgun (WGS) entry which is preliminary data.</text>
</comment>
<keyword evidence="1" id="KW-0472">Membrane</keyword>
<accession>A0A5M8FQ30</accession>
<dbReference type="RefSeq" id="WP_150091955.1">
    <property type="nucleotide sequence ID" value="NZ_JBFUOH010000001.1"/>
</dbReference>
<organism evidence="3 4">
    <name type="scientific">Thiohalocapsa marina</name>
    <dbReference type="NCBI Taxonomy" id="424902"/>
    <lineage>
        <taxon>Bacteria</taxon>
        <taxon>Pseudomonadati</taxon>
        <taxon>Pseudomonadota</taxon>
        <taxon>Gammaproteobacteria</taxon>
        <taxon>Chromatiales</taxon>
        <taxon>Chromatiaceae</taxon>
        <taxon>Thiohalocapsa</taxon>
    </lineage>
</organism>
<feature type="domain" description="YdbS-like PH" evidence="2">
    <location>
        <begin position="88"/>
        <end position="159"/>
    </location>
</feature>
<dbReference type="OrthoDB" id="6088889at2"/>
<evidence type="ECO:0000256" key="1">
    <source>
        <dbReference type="SAM" id="Phobius"/>
    </source>
</evidence>
<dbReference type="InterPro" id="IPR005182">
    <property type="entry name" value="YdbS-like_PH"/>
</dbReference>
<evidence type="ECO:0000313" key="3">
    <source>
        <dbReference type="EMBL" id="KAA6185816.1"/>
    </source>
</evidence>
<dbReference type="Pfam" id="PF03703">
    <property type="entry name" value="bPH_2"/>
    <property type="match status" value="1"/>
</dbReference>
<sequence>MSQLLYQANPSVWRTHPFGTLIAWLLVLGGGFVVATGQIPYLTPLLYQLLPGLQLPAWFDPRHLGIALIAIGVLRLLSWWFAAKFDQLEIHEREIVWTHGFLSKNYTETNMASIRTVRVHQSLLQRILNAGDLVIYTTGDEPELSIKGLPRPAEIREHIKRQSSGEA</sequence>
<gene>
    <name evidence="3" type="ORF">F2Q65_07390</name>
</gene>
<dbReference type="EMBL" id="VWXX01000007">
    <property type="protein sequence ID" value="KAA6185816.1"/>
    <property type="molecule type" value="Genomic_DNA"/>
</dbReference>
<evidence type="ECO:0000313" key="4">
    <source>
        <dbReference type="Proteomes" id="UP000322981"/>
    </source>
</evidence>
<dbReference type="Proteomes" id="UP000322981">
    <property type="component" value="Unassembled WGS sequence"/>
</dbReference>